<keyword evidence="3" id="KW-1185">Reference proteome</keyword>
<sequence length="104" mass="11739">MAPASGTYAIAPEALRDLETIWTYGAETWSADQADRYLDELVLAFDRVGRSPPLFRERLEFTPPVRIYLFSSHLVVYIGVGGELTILRLLGGRQDWQAILRAID</sequence>
<organism evidence="2 3">
    <name type="scientific">Rhizobium wuzhouense</name>
    <dbReference type="NCBI Taxonomy" id="1986026"/>
    <lineage>
        <taxon>Bacteria</taxon>
        <taxon>Pseudomonadati</taxon>
        <taxon>Pseudomonadota</taxon>
        <taxon>Alphaproteobacteria</taxon>
        <taxon>Hyphomicrobiales</taxon>
        <taxon>Rhizobiaceae</taxon>
        <taxon>Rhizobium/Agrobacterium group</taxon>
        <taxon>Rhizobium</taxon>
    </lineage>
</organism>
<dbReference type="InterPro" id="IPR007712">
    <property type="entry name" value="RelE/ParE_toxin"/>
</dbReference>
<dbReference type="Pfam" id="PF05016">
    <property type="entry name" value="ParE_toxin"/>
    <property type="match status" value="1"/>
</dbReference>
<dbReference type="EMBL" id="QJRY01000001">
    <property type="protein sequence ID" value="PYB77154.1"/>
    <property type="molecule type" value="Genomic_DNA"/>
</dbReference>
<dbReference type="Gene3D" id="3.30.2310.20">
    <property type="entry name" value="RelE-like"/>
    <property type="match status" value="1"/>
</dbReference>
<name>A0ABX5NVK8_9HYPH</name>
<evidence type="ECO:0000313" key="2">
    <source>
        <dbReference type="EMBL" id="PYB77154.1"/>
    </source>
</evidence>
<evidence type="ECO:0000256" key="1">
    <source>
        <dbReference type="ARBA" id="ARBA00022649"/>
    </source>
</evidence>
<accession>A0ABX5NVK8</accession>
<reference evidence="2 3" key="1">
    <citation type="submission" date="2018-06" db="EMBL/GenBank/DDBJ databases">
        <title>Rhizobium wuzhouense sp. nov., isolated from roots of Oryza officinalis.</title>
        <authorList>
            <person name="Yuan T."/>
        </authorList>
    </citation>
    <scope>NUCLEOTIDE SEQUENCE [LARGE SCALE GENOMIC DNA]</scope>
    <source>
        <strain evidence="2 3">W44</strain>
    </source>
</reference>
<comment type="caution">
    <text evidence="2">The sequence shown here is derived from an EMBL/GenBank/DDBJ whole genome shotgun (WGS) entry which is preliminary data.</text>
</comment>
<dbReference type="Proteomes" id="UP000247536">
    <property type="component" value="Unassembled WGS sequence"/>
</dbReference>
<evidence type="ECO:0000313" key="3">
    <source>
        <dbReference type="Proteomes" id="UP000247536"/>
    </source>
</evidence>
<dbReference type="InterPro" id="IPR035093">
    <property type="entry name" value="RelE/ParE_toxin_dom_sf"/>
</dbReference>
<dbReference type="RefSeq" id="WP_110789588.1">
    <property type="nucleotide sequence ID" value="NZ_QJRY01000001.1"/>
</dbReference>
<proteinExistence type="predicted"/>
<keyword evidence="1" id="KW-1277">Toxin-antitoxin system</keyword>
<gene>
    <name evidence="2" type="ORF">DMY87_01920</name>
</gene>
<protein>
    <submittedName>
        <fullName evidence="2">Type II toxin-antitoxin system RelE/ParE family toxin</fullName>
    </submittedName>
</protein>